<dbReference type="InterPro" id="IPR029060">
    <property type="entry name" value="PIN-like_dom_sf"/>
</dbReference>
<evidence type="ECO:0000256" key="4">
    <source>
        <dbReference type="ARBA" id="ARBA00022842"/>
    </source>
</evidence>
<dbReference type="SUPFAM" id="SSF88723">
    <property type="entry name" value="PIN domain-like"/>
    <property type="match status" value="1"/>
</dbReference>
<keyword evidence="5" id="KW-0472">Membrane</keyword>
<feature type="transmembrane region" description="Helical" evidence="5">
    <location>
        <begin position="174"/>
        <end position="192"/>
    </location>
</feature>
<keyword evidence="5" id="KW-1133">Transmembrane helix</keyword>
<dbReference type="InterPro" id="IPR052041">
    <property type="entry name" value="Nucleic_acid_metab_PIN/TRAM"/>
</dbReference>
<feature type="domain" description="TRAM" evidence="6">
    <location>
        <begin position="371"/>
        <end position="432"/>
    </location>
</feature>
<reference evidence="7 8" key="1">
    <citation type="submission" date="2016-11" db="EMBL/GenBank/DDBJ databases">
        <authorList>
            <person name="Jaros S."/>
            <person name="Januszkiewicz K."/>
            <person name="Wedrychowicz H."/>
        </authorList>
    </citation>
    <scope>NUCLEOTIDE SEQUENCE [LARGE SCALE GENOMIC DNA]</scope>
    <source>
        <strain evidence="7 8">DSM 3074</strain>
    </source>
</reference>
<evidence type="ECO:0000313" key="8">
    <source>
        <dbReference type="Proteomes" id="UP000191240"/>
    </source>
</evidence>
<dbReference type="SMART" id="SM00670">
    <property type="entry name" value="PINc"/>
    <property type="match status" value="1"/>
</dbReference>
<keyword evidence="2" id="KW-0540">Nuclease</keyword>
<dbReference type="AlphaFoldDB" id="A0A1M6BJT5"/>
<dbReference type="GO" id="GO:0016787">
    <property type="term" value="F:hydrolase activity"/>
    <property type="evidence" value="ECO:0007669"/>
    <property type="project" value="UniProtKB-KW"/>
</dbReference>
<feature type="transmembrane region" description="Helical" evidence="5">
    <location>
        <begin position="144"/>
        <end position="168"/>
    </location>
</feature>
<dbReference type="Pfam" id="PF01938">
    <property type="entry name" value="TRAM"/>
    <property type="match status" value="1"/>
</dbReference>
<comment type="cofactor">
    <cofactor evidence="1">
        <name>Mg(2+)</name>
        <dbReference type="ChEBI" id="CHEBI:18420"/>
    </cofactor>
</comment>
<proteinExistence type="predicted"/>
<protein>
    <submittedName>
        <fullName evidence="7">Uncharacterized conserved protein YacL, contains PIN and TRAM domains</fullName>
    </submittedName>
</protein>
<organism evidence="7 8">
    <name type="scientific">Anaerovibrio lipolyticus DSM 3074</name>
    <dbReference type="NCBI Taxonomy" id="1120997"/>
    <lineage>
        <taxon>Bacteria</taxon>
        <taxon>Bacillati</taxon>
        <taxon>Bacillota</taxon>
        <taxon>Negativicutes</taxon>
        <taxon>Selenomonadales</taxon>
        <taxon>Selenomonadaceae</taxon>
        <taxon>Anaerovibrio</taxon>
    </lineage>
</organism>
<feature type="transmembrane region" description="Helical" evidence="5">
    <location>
        <begin position="54"/>
        <end position="77"/>
    </location>
</feature>
<dbReference type="CDD" id="cd09877">
    <property type="entry name" value="PIN_YacL-like"/>
    <property type="match status" value="1"/>
</dbReference>
<dbReference type="Gene3D" id="3.40.50.1010">
    <property type="entry name" value="5'-nuclease"/>
    <property type="match status" value="1"/>
</dbReference>
<name>A0A1M6BJT5_9FIRM</name>
<accession>A0A1M6BJT5</accession>
<keyword evidence="4" id="KW-0460">Magnesium</keyword>
<evidence type="ECO:0000256" key="5">
    <source>
        <dbReference type="SAM" id="Phobius"/>
    </source>
</evidence>
<dbReference type="Proteomes" id="UP000191240">
    <property type="component" value="Unassembled WGS sequence"/>
</dbReference>
<evidence type="ECO:0000256" key="3">
    <source>
        <dbReference type="ARBA" id="ARBA00022801"/>
    </source>
</evidence>
<feature type="transmembrane region" description="Helical" evidence="5">
    <location>
        <begin position="97"/>
        <end position="123"/>
    </location>
</feature>
<dbReference type="InterPro" id="IPR002716">
    <property type="entry name" value="PIN_dom"/>
</dbReference>
<keyword evidence="5" id="KW-0812">Transmembrane</keyword>
<dbReference type="PANTHER" id="PTHR11603:SF147">
    <property type="entry name" value="MEMBRANE PROTEIN"/>
    <property type="match status" value="1"/>
</dbReference>
<evidence type="ECO:0000256" key="2">
    <source>
        <dbReference type="ARBA" id="ARBA00022722"/>
    </source>
</evidence>
<feature type="transmembrane region" description="Helical" evidence="5">
    <location>
        <begin position="20"/>
        <end position="42"/>
    </location>
</feature>
<dbReference type="PROSITE" id="PS50926">
    <property type="entry name" value="TRAM"/>
    <property type="match status" value="1"/>
</dbReference>
<evidence type="ECO:0000256" key="1">
    <source>
        <dbReference type="ARBA" id="ARBA00001946"/>
    </source>
</evidence>
<dbReference type="PANTHER" id="PTHR11603">
    <property type="entry name" value="AAA FAMILY ATPASE"/>
    <property type="match status" value="1"/>
</dbReference>
<dbReference type="GO" id="GO:0004518">
    <property type="term" value="F:nuclease activity"/>
    <property type="evidence" value="ECO:0007669"/>
    <property type="project" value="UniProtKB-KW"/>
</dbReference>
<evidence type="ECO:0000259" key="6">
    <source>
        <dbReference type="PROSITE" id="PS50926"/>
    </source>
</evidence>
<evidence type="ECO:0000313" key="7">
    <source>
        <dbReference type="EMBL" id="SHI48985.1"/>
    </source>
</evidence>
<gene>
    <name evidence="7" type="ORF">SAMN02745671_00766</name>
</gene>
<dbReference type="InterPro" id="IPR002792">
    <property type="entry name" value="TRAM_dom"/>
</dbReference>
<keyword evidence="3" id="KW-0378">Hydrolase</keyword>
<dbReference type="EMBL" id="FQYW01000006">
    <property type="protein sequence ID" value="SHI48985.1"/>
    <property type="molecule type" value="Genomic_DNA"/>
</dbReference>
<sequence length="437" mass="47925">MASEDVRARKLILWLQWKDLGCTAIALGNGIAATFHFILNYVVKEVRKMLEKVLRVFVVALLAIIGGIAMHIASPFLTELISTEVLKSELGLFKMTAAHLIFLLLGIAAGAAIGYTTSPYFASKLQRFSVWVEGQLNKMPLHDVIAGLIGLAIGLIIANLLGIAFSKIPVVGDYIPGIFSIIFGYLGIHIVIRKQKELGDLIGKLPRFFKETSQHVEQSRNNKKIKGAGLDAIKEFASSQIPCKLLDTSVIIDGRIADICRTGFIDGKLLIPVFVLEELQHIADMSDSLKRVRGRRGLDILQQLQNEFGSQVEIVNHDFDDITEVDSKLVELGQLTGGKIITNDYNLNKVAELRGVSVLNINELSNAIKPVAIPGESMKVQIVREGKEQGQGVAYLEDGTMIVVENGRRYINENITVEVTSALQTAAGRMIFAKPVV</sequence>